<name>A0A150X575_9BACT</name>
<reference evidence="4 5" key="1">
    <citation type="submission" date="2016-01" db="EMBL/GenBank/DDBJ databases">
        <title>Genome sequencing of Roseivirga spongicola UST030701-084.</title>
        <authorList>
            <person name="Selvaratnam C."/>
            <person name="Thevarajoo S."/>
            <person name="Goh K.M."/>
            <person name="Ee R."/>
            <person name="Chan K.-G."/>
            <person name="Chong C.S."/>
        </authorList>
    </citation>
    <scope>NUCLEOTIDE SEQUENCE [LARGE SCALE GENOMIC DNA]</scope>
    <source>
        <strain evidence="4 5">UST030701-084</strain>
    </source>
</reference>
<protein>
    <recommendedName>
        <fullName evidence="3">N-acetyltransferase domain-containing protein</fullName>
    </recommendedName>
</protein>
<dbReference type="SUPFAM" id="SSF55729">
    <property type="entry name" value="Acyl-CoA N-acyltransferases (Nat)"/>
    <property type="match status" value="1"/>
</dbReference>
<dbReference type="Pfam" id="PF13420">
    <property type="entry name" value="Acetyltransf_4"/>
    <property type="match status" value="1"/>
</dbReference>
<dbReference type="PANTHER" id="PTHR43072">
    <property type="entry name" value="N-ACETYLTRANSFERASE"/>
    <property type="match status" value="1"/>
</dbReference>
<keyword evidence="5" id="KW-1185">Reference proteome</keyword>
<gene>
    <name evidence="4" type="ORF">AWW68_14670</name>
</gene>
<comment type="caution">
    <text evidence="4">The sequence shown here is derived from an EMBL/GenBank/DDBJ whole genome shotgun (WGS) entry which is preliminary data.</text>
</comment>
<dbReference type="Gene3D" id="3.40.630.30">
    <property type="match status" value="1"/>
</dbReference>
<dbReference type="Proteomes" id="UP000075606">
    <property type="component" value="Unassembled WGS sequence"/>
</dbReference>
<evidence type="ECO:0000313" key="4">
    <source>
        <dbReference type="EMBL" id="KYG73909.1"/>
    </source>
</evidence>
<dbReference type="STRING" id="333140.AWW68_14670"/>
<sequence>MKSSISVRLVKVDDALDMLAIYGPLVLNTATSFETEVPTLSSFEERIKAYSEKAPWLVAEIQGKVVGYAYATDHRSRQAYQWNQEVTVYVHPEYRKLGIAKKLYLLLLDMLKAMNFCKAIAVITLPNDASIGFHRALGFMHIGEMKNIGYKNGNWYNTSWWDLDLNANQSAPKEIVPIKAVLSKYELTRS</sequence>
<dbReference type="GO" id="GO:0016747">
    <property type="term" value="F:acyltransferase activity, transferring groups other than amino-acyl groups"/>
    <property type="evidence" value="ECO:0007669"/>
    <property type="project" value="InterPro"/>
</dbReference>
<dbReference type="RefSeq" id="WP_068222971.1">
    <property type="nucleotide sequence ID" value="NZ_LRPC01000028.1"/>
</dbReference>
<dbReference type="AlphaFoldDB" id="A0A150X575"/>
<dbReference type="InterPro" id="IPR016181">
    <property type="entry name" value="Acyl_CoA_acyltransferase"/>
</dbReference>
<keyword evidence="1" id="KW-0808">Transferase</keyword>
<dbReference type="CDD" id="cd04301">
    <property type="entry name" value="NAT_SF"/>
    <property type="match status" value="1"/>
</dbReference>
<dbReference type="PANTHER" id="PTHR43072:SF23">
    <property type="entry name" value="UPF0039 PROTEIN C11D3.02C"/>
    <property type="match status" value="1"/>
</dbReference>
<evidence type="ECO:0000313" key="5">
    <source>
        <dbReference type="Proteomes" id="UP000075606"/>
    </source>
</evidence>
<accession>A0A150X575</accession>
<evidence type="ECO:0000256" key="1">
    <source>
        <dbReference type="ARBA" id="ARBA00022679"/>
    </source>
</evidence>
<evidence type="ECO:0000259" key="3">
    <source>
        <dbReference type="PROSITE" id="PS51186"/>
    </source>
</evidence>
<dbReference type="EMBL" id="LRPC01000028">
    <property type="protein sequence ID" value="KYG73909.1"/>
    <property type="molecule type" value="Genomic_DNA"/>
</dbReference>
<dbReference type="PROSITE" id="PS51186">
    <property type="entry name" value="GNAT"/>
    <property type="match status" value="1"/>
</dbReference>
<dbReference type="InterPro" id="IPR000182">
    <property type="entry name" value="GNAT_dom"/>
</dbReference>
<organism evidence="4 5">
    <name type="scientific">Roseivirga spongicola</name>
    <dbReference type="NCBI Taxonomy" id="333140"/>
    <lineage>
        <taxon>Bacteria</taxon>
        <taxon>Pseudomonadati</taxon>
        <taxon>Bacteroidota</taxon>
        <taxon>Cytophagia</taxon>
        <taxon>Cytophagales</taxon>
        <taxon>Roseivirgaceae</taxon>
        <taxon>Roseivirga</taxon>
    </lineage>
</organism>
<evidence type="ECO:0000256" key="2">
    <source>
        <dbReference type="ARBA" id="ARBA00023315"/>
    </source>
</evidence>
<dbReference type="OrthoDB" id="9799096at2"/>
<proteinExistence type="predicted"/>
<keyword evidence="2" id="KW-0012">Acyltransferase</keyword>
<feature type="domain" description="N-acetyltransferase" evidence="3">
    <location>
        <begin position="5"/>
        <end position="166"/>
    </location>
</feature>